<evidence type="ECO:0000259" key="2">
    <source>
        <dbReference type="PROSITE" id="PS51724"/>
    </source>
</evidence>
<protein>
    <submittedName>
        <fullName evidence="3">SPOR domain-containing protein</fullName>
    </submittedName>
</protein>
<name>A0ABX8LL51_9BACT</name>
<dbReference type="Pfam" id="PF05036">
    <property type="entry name" value="SPOR"/>
    <property type="match status" value="1"/>
</dbReference>
<reference evidence="3 4" key="1">
    <citation type="submission" date="2021-06" db="EMBL/GenBank/DDBJ databases">
        <title>Gemonas diversity in paddy soil.</title>
        <authorList>
            <person name="Liu G."/>
        </authorList>
    </citation>
    <scope>NUCLEOTIDE SEQUENCE [LARGE SCALE GENOMIC DNA]</scope>
    <source>
        <strain evidence="3 4">RG2</strain>
    </source>
</reference>
<evidence type="ECO:0000256" key="1">
    <source>
        <dbReference type="SAM" id="MobiDB-lite"/>
    </source>
</evidence>
<keyword evidence="4" id="KW-1185">Reference proteome</keyword>
<feature type="compositionally biased region" description="Low complexity" evidence="1">
    <location>
        <begin position="62"/>
        <end position="78"/>
    </location>
</feature>
<evidence type="ECO:0000313" key="4">
    <source>
        <dbReference type="Proteomes" id="UP000683559"/>
    </source>
</evidence>
<sequence>MAERTAAIKAAVEKAAVEKAAVEKAAVEKAVAEKAAAEKAAAEKASAEKASAEKAAAEKASAEQAAAEQAAAEKAAAEKATASALPAGSASSELQTTSSAPAASATDGYTLDFGTFVLKSEMAGIKKKIKNAGMKPVVEPGPKRKEQMSRIHVGEYTEQKAAEKMLQKLRQAKAEHFMLQDKTGKFNVYAGSYFDKVGAVDEQLRLAGFGITTELRPMSVQVPTFNLTAGSFKSEEAAARKGAELEKAGVKPTVVQRHK</sequence>
<gene>
    <name evidence="3" type="ORF">KP001_08835</name>
</gene>
<feature type="region of interest" description="Disordered" evidence="1">
    <location>
        <begin position="37"/>
        <end position="78"/>
    </location>
</feature>
<dbReference type="PROSITE" id="PS51724">
    <property type="entry name" value="SPOR"/>
    <property type="match status" value="1"/>
</dbReference>
<dbReference type="EMBL" id="CP077683">
    <property type="protein sequence ID" value="QXE92602.1"/>
    <property type="molecule type" value="Genomic_DNA"/>
</dbReference>
<dbReference type="InterPro" id="IPR007730">
    <property type="entry name" value="SPOR-like_dom"/>
</dbReference>
<evidence type="ECO:0000313" key="3">
    <source>
        <dbReference type="EMBL" id="QXE92602.1"/>
    </source>
</evidence>
<feature type="compositionally biased region" description="Basic and acidic residues" evidence="1">
    <location>
        <begin position="37"/>
        <end position="61"/>
    </location>
</feature>
<accession>A0ABX8LL51</accession>
<feature type="domain" description="SPOR" evidence="2">
    <location>
        <begin position="103"/>
        <end position="183"/>
    </location>
</feature>
<dbReference type="Proteomes" id="UP000683559">
    <property type="component" value="Chromosome"/>
</dbReference>
<organism evidence="3 4">
    <name type="scientific">Geomonas subterranea</name>
    <dbReference type="NCBI Taxonomy" id="2847989"/>
    <lineage>
        <taxon>Bacteria</taxon>
        <taxon>Pseudomonadati</taxon>
        <taxon>Thermodesulfobacteriota</taxon>
        <taxon>Desulfuromonadia</taxon>
        <taxon>Geobacterales</taxon>
        <taxon>Geobacteraceae</taxon>
        <taxon>Geomonas</taxon>
    </lineage>
</organism>
<proteinExistence type="predicted"/>